<dbReference type="EMBL" id="JACHFM010000006">
    <property type="protein sequence ID" value="MBB5224295.1"/>
    <property type="molecule type" value="Genomic_DNA"/>
</dbReference>
<protein>
    <submittedName>
        <fullName evidence="1">Uncharacterized protein</fullName>
    </submittedName>
</protein>
<sequence>MATANPIADQIFHGFRAQPGLRHLPVAPGLGPLAVEHPPELSPDLAEVVECHEQAEKVTPSRGKVGI</sequence>
<proteinExistence type="predicted"/>
<name>A0A840SUW5_9RHOB</name>
<dbReference type="AlphaFoldDB" id="A0A840SUW5"/>
<evidence type="ECO:0000313" key="2">
    <source>
        <dbReference type="Proteomes" id="UP000549457"/>
    </source>
</evidence>
<reference evidence="1 2" key="1">
    <citation type="submission" date="2020-08" db="EMBL/GenBank/DDBJ databases">
        <title>Genomic Encyclopedia of Type Strains, Phase IV (KMG-IV): sequencing the most valuable type-strain genomes for metagenomic binning, comparative biology and taxonomic classification.</title>
        <authorList>
            <person name="Goeker M."/>
        </authorList>
    </citation>
    <scope>NUCLEOTIDE SEQUENCE [LARGE SCALE GENOMIC DNA]</scope>
    <source>
        <strain evidence="1 2">DSM 101730</strain>
    </source>
</reference>
<gene>
    <name evidence="1" type="ORF">HNP73_004264</name>
</gene>
<comment type="caution">
    <text evidence="1">The sequence shown here is derived from an EMBL/GenBank/DDBJ whole genome shotgun (WGS) entry which is preliminary data.</text>
</comment>
<evidence type="ECO:0000313" key="1">
    <source>
        <dbReference type="EMBL" id="MBB5224295.1"/>
    </source>
</evidence>
<dbReference type="Proteomes" id="UP000549457">
    <property type="component" value="Unassembled WGS sequence"/>
</dbReference>
<organism evidence="1 2">
    <name type="scientific">Amaricoccus macauensis</name>
    <dbReference type="NCBI Taxonomy" id="57001"/>
    <lineage>
        <taxon>Bacteria</taxon>
        <taxon>Pseudomonadati</taxon>
        <taxon>Pseudomonadota</taxon>
        <taxon>Alphaproteobacteria</taxon>
        <taxon>Rhodobacterales</taxon>
        <taxon>Paracoccaceae</taxon>
        <taxon>Amaricoccus</taxon>
    </lineage>
</organism>
<accession>A0A840SUW5</accession>
<keyword evidence="2" id="KW-1185">Reference proteome</keyword>